<feature type="signal peptide" evidence="3">
    <location>
        <begin position="1"/>
        <end position="22"/>
    </location>
</feature>
<feature type="transmembrane region" description="Helical" evidence="2">
    <location>
        <begin position="310"/>
        <end position="331"/>
    </location>
</feature>
<evidence type="ECO:0000313" key="5">
    <source>
        <dbReference type="Proteomes" id="UP001430953"/>
    </source>
</evidence>
<name>A0AAW2G2W4_9HYME</name>
<organism evidence="4 5">
    <name type="scientific">Cardiocondyla obscurior</name>
    <dbReference type="NCBI Taxonomy" id="286306"/>
    <lineage>
        <taxon>Eukaryota</taxon>
        <taxon>Metazoa</taxon>
        <taxon>Ecdysozoa</taxon>
        <taxon>Arthropoda</taxon>
        <taxon>Hexapoda</taxon>
        <taxon>Insecta</taxon>
        <taxon>Pterygota</taxon>
        <taxon>Neoptera</taxon>
        <taxon>Endopterygota</taxon>
        <taxon>Hymenoptera</taxon>
        <taxon>Apocrita</taxon>
        <taxon>Aculeata</taxon>
        <taxon>Formicoidea</taxon>
        <taxon>Formicidae</taxon>
        <taxon>Myrmicinae</taxon>
        <taxon>Cardiocondyla</taxon>
    </lineage>
</organism>
<reference evidence="4 5" key="1">
    <citation type="submission" date="2023-03" db="EMBL/GenBank/DDBJ databases">
        <title>High recombination rates correlate with genetic variation in Cardiocondyla obscurior ants.</title>
        <authorList>
            <person name="Errbii M."/>
        </authorList>
    </citation>
    <scope>NUCLEOTIDE SEQUENCE [LARGE SCALE GENOMIC DNA]</scope>
    <source>
        <strain evidence="4">Alpha-2009</strain>
        <tissue evidence="4">Whole body</tissue>
    </source>
</reference>
<protein>
    <submittedName>
        <fullName evidence="4">Uncharacterized protein</fullName>
    </submittedName>
</protein>
<dbReference type="AlphaFoldDB" id="A0AAW2G2W4"/>
<accession>A0AAW2G2W4</accession>
<feature type="chain" id="PRO_5043531177" evidence="3">
    <location>
        <begin position="23"/>
        <end position="414"/>
    </location>
</feature>
<keyword evidence="2" id="KW-1133">Transmembrane helix</keyword>
<keyword evidence="2" id="KW-0472">Membrane</keyword>
<dbReference type="Proteomes" id="UP001430953">
    <property type="component" value="Unassembled WGS sequence"/>
</dbReference>
<gene>
    <name evidence="4" type="ORF">PUN28_006720</name>
</gene>
<evidence type="ECO:0000256" key="2">
    <source>
        <dbReference type="SAM" id="Phobius"/>
    </source>
</evidence>
<proteinExistence type="predicted"/>
<evidence type="ECO:0000313" key="4">
    <source>
        <dbReference type="EMBL" id="KAL0121394.1"/>
    </source>
</evidence>
<keyword evidence="2" id="KW-0812">Transmembrane</keyword>
<keyword evidence="5" id="KW-1185">Reference proteome</keyword>
<keyword evidence="3" id="KW-0732">Signal</keyword>
<evidence type="ECO:0000256" key="1">
    <source>
        <dbReference type="SAM" id="MobiDB-lite"/>
    </source>
</evidence>
<feature type="region of interest" description="Disordered" evidence="1">
    <location>
        <begin position="388"/>
        <end position="414"/>
    </location>
</feature>
<feature type="compositionally biased region" description="Polar residues" evidence="1">
    <location>
        <begin position="394"/>
        <end position="404"/>
    </location>
</feature>
<sequence length="414" mass="47539">MRLKIAWLPALIFCATLALVTADLDLGPIIKTAQCRSMCLRYHVDNCWKINKTDVQINHCRECWDTCQVLYSLEKIDRYITCAQQSYQDCQGCKTACTFFEIRQMEEEKYEPSKLPAPEENETIYVDDYDVAVLMTKNSAGAWEEENYYYAKQQLTMIPGSWVIVVTSDGVVKHYSWEKWRPKLQSLKAGGPLYQAYITWHDWRIQLKNQRKKSLNYFKTIFENSAAKKEHAKSSFVVTWQEKTGDGITGNQVTDSESAQISLPCGKYLVRVATDDGPGSYPITIETGDCEILNQTSFWYLNKHAINIKMYIYILPLSGILISCVIMLCLFKKFRIKRGKESRMEEGCLTESEKRLMKEGILAKVQKKPTNQEVLTLWSNCGHTAVDPPRIDEANTNVNESVRTQDAKSVIQKT</sequence>
<comment type="caution">
    <text evidence="4">The sequence shown here is derived from an EMBL/GenBank/DDBJ whole genome shotgun (WGS) entry which is preliminary data.</text>
</comment>
<dbReference type="EMBL" id="JADYXP020000006">
    <property type="protein sequence ID" value="KAL0121394.1"/>
    <property type="molecule type" value="Genomic_DNA"/>
</dbReference>
<evidence type="ECO:0000256" key="3">
    <source>
        <dbReference type="SAM" id="SignalP"/>
    </source>
</evidence>